<keyword evidence="1" id="KW-0732">Signal</keyword>
<dbReference type="AlphaFoldDB" id="A0A7X6DA23"/>
<evidence type="ECO:0000313" key="3">
    <source>
        <dbReference type="Proteomes" id="UP000521358"/>
    </source>
</evidence>
<reference evidence="2 3" key="1">
    <citation type="submission" date="2020-03" db="EMBL/GenBank/DDBJ databases">
        <title>Bacterial samples isolated from urine from healthy bovine heifers (Gyr breed).</title>
        <authorList>
            <person name="Giannattasio-Ferraz S."/>
            <person name="Maskeri L."/>
            <person name="Penido A."/>
            <person name="Barbosa-Stancioli E.F."/>
            <person name="Putonti C."/>
        </authorList>
    </citation>
    <scope>NUCLEOTIDE SEQUENCE [LARGE SCALE GENOMIC DNA]</scope>
    <source>
        <strain evidence="2 3">UFMG-H7</strain>
    </source>
</reference>
<name>A0A7X6DA23_9ENTE</name>
<dbReference type="RefSeq" id="WP_167807753.1">
    <property type="nucleotide sequence ID" value="NZ_JAAVMB010000012.1"/>
</dbReference>
<organism evidence="2 3">
    <name type="scientific">Vagococcus fluvialis</name>
    <dbReference type="NCBI Taxonomy" id="2738"/>
    <lineage>
        <taxon>Bacteria</taxon>
        <taxon>Bacillati</taxon>
        <taxon>Bacillota</taxon>
        <taxon>Bacilli</taxon>
        <taxon>Lactobacillales</taxon>
        <taxon>Enterococcaceae</taxon>
        <taxon>Vagococcus</taxon>
    </lineage>
</organism>
<proteinExistence type="predicted"/>
<protein>
    <recommendedName>
        <fullName evidence="4">C2H2-type domain-containing protein</fullName>
    </recommendedName>
</protein>
<feature type="chain" id="PRO_5031129423" description="C2H2-type domain-containing protein" evidence="1">
    <location>
        <begin position="23"/>
        <end position="94"/>
    </location>
</feature>
<accession>A0A7X6DA23</accession>
<evidence type="ECO:0000313" key="2">
    <source>
        <dbReference type="EMBL" id="NKC68569.1"/>
    </source>
</evidence>
<sequence>MKKLILFVVALFGITFAPEVLADTHSDHEHNDTNIIIPGNPIPIIERRIKHGDYAYVCLNGCSYVYSTARTAQSHANNYGHRLRYEKWYGQRYV</sequence>
<evidence type="ECO:0008006" key="4">
    <source>
        <dbReference type="Google" id="ProtNLM"/>
    </source>
</evidence>
<dbReference type="EMBL" id="JAAVMB010000012">
    <property type="protein sequence ID" value="NKC68569.1"/>
    <property type="molecule type" value="Genomic_DNA"/>
</dbReference>
<evidence type="ECO:0000256" key="1">
    <source>
        <dbReference type="SAM" id="SignalP"/>
    </source>
</evidence>
<feature type="signal peptide" evidence="1">
    <location>
        <begin position="1"/>
        <end position="22"/>
    </location>
</feature>
<gene>
    <name evidence="2" type="ORF">HED35_10760</name>
</gene>
<comment type="caution">
    <text evidence="2">The sequence shown here is derived from an EMBL/GenBank/DDBJ whole genome shotgun (WGS) entry which is preliminary data.</text>
</comment>
<dbReference type="Proteomes" id="UP000521358">
    <property type="component" value="Unassembled WGS sequence"/>
</dbReference>